<gene>
    <name evidence="1" type="primary">ABSGL_12651.1 scaffold 13066</name>
</gene>
<evidence type="ECO:0000313" key="1">
    <source>
        <dbReference type="EMBL" id="SAM07024.1"/>
    </source>
</evidence>
<name>A0A168RJA0_ABSGL</name>
<dbReference type="InParanoid" id="A0A168RJA0"/>
<organism evidence="1">
    <name type="scientific">Absidia glauca</name>
    <name type="common">Pin mould</name>
    <dbReference type="NCBI Taxonomy" id="4829"/>
    <lineage>
        <taxon>Eukaryota</taxon>
        <taxon>Fungi</taxon>
        <taxon>Fungi incertae sedis</taxon>
        <taxon>Mucoromycota</taxon>
        <taxon>Mucoromycotina</taxon>
        <taxon>Mucoromycetes</taxon>
        <taxon>Mucorales</taxon>
        <taxon>Cunninghamellaceae</taxon>
        <taxon>Absidia</taxon>
    </lineage>
</organism>
<dbReference type="Proteomes" id="UP000078561">
    <property type="component" value="Unassembled WGS sequence"/>
</dbReference>
<reference evidence="1" key="1">
    <citation type="submission" date="2016-04" db="EMBL/GenBank/DDBJ databases">
        <authorList>
            <person name="Evans L.H."/>
            <person name="Alamgir A."/>
            <person name="Owens N."/>
            <person name="Weber N.D."/>
            <person name="Virtaneva K."/>
            <person name="Barbian K."/>
            <person name="Babar A."/>
            <person name="Rosenke K."/>
        </authorList>
    </citation>
    <scope>NUCLEOTIDE SEQUENCE [LARGE SCALE GENOMIC DNA]</scope>
    <source>
        <strain evidence="1">CBS 101.48</strain>
    </source>
</reference>
<evidence type="ECO:0008006" key="3">
    <source>
        <dbReference type="Google" id="ProtNLM"/>
    </source>
</evidence>
<evidence type="ECO:0000313" key="2">
    <source>
        <dbReference type="Proteomes" id="UP000078561"/>
    </source>
</evidence>
<protein>
    <recommendedName>
        <fullName evidence="3">Ndc10 domain-containing protein</fullName>
    </recommendedName>
</protein>
<dbReference type="AlphaFoldDB" id="A0A168RJA0"/>
<accession>A0A168RJA0</accession>
<keyword evidence="2" id="KW-1185">Reference proteome</keyword>
<proteinExistence type="predicted"/>
<dbReference type="EMBL" id="LT554655">
    <property type="protein sequence ID" value="SAM07024.1"/>
    <property type="molecule type" value="Genomic_DNA"/>
</dbReference>
<dbReference type="OrthoDB" id="2287578at2759"/>
<sequence>MAGDSRMILLFSSGIDWQDSFFSWYQVQQEDEYQLRLISSYGGYRVCERGSNTTPWPMEQHNEKLSPDNNDPIQLTVAANAFVQVIMILRKTFYARLGVHDGTPPLPSHLATFNLL</sequence>